<name>A0A1V9Z4N3_ACHHY</name>
<protein>
    <submittedName>
        <fullName evidence="2">Uncharacterized protein</fullName>
    </submittedName>
</protein>
<organism evidence="2 3">
    <name type="scientific">Achlya hypogyna</name>
    <name type="common">Oomycete</name>
    <name type="synonym">Protoachlya hypogyna</name>
    <dbReference type="NCBI Taxonomy" id="1202772"/>
    <lineage>
        <taxon>Eukaryota</taxon>
        <taxon>Sar</taxon>
        <taxon>Stramenopiles</taxon>
        <taxon>Oomycota</taxon>
        <taxon>Saprolegniomycetes</taxon>
        <taxon>Saprolegniales</taxon>
        <taxon>Achlyaceae</taxon>
        <taxon>Achlya</taxon>
    </lineage>
</organism>
<gene>
    <name evidence="2" type="ORF">ACHHYP_03018</name>
</gene>
<keyword evidence="3" id="KW-1185">Reference proteome</keyword>
<comment type="caution">
    <text evidence="2">The sequence shown here is derived from an EMBL/GenBank/DDBJ whole genome shotgun (WGS) entry which is preliminary data.</text>
</comment>
<reference evidence="2 3" key="1">
    <citation type="journal article" date="2014" name="Genome Biol. Evol.">
        <title>The secreted proteins of Achlya hypogyna and Thraustotheca clavata identify the ancestral oomycete secretome and reveal gene acquisitions by horizontal gene transfer.</title>
        <authorList>
            <person name="Misner I."/>
            <person name="Blouin N."/>
            <person name="Leonard G."/>
            <person name="Richards T.A."/>
            <person name="Lane C.E."/>
        </authorList>
    </citation>
    <scope>NUCLEOTIDE SEQUENCE [LARGE SCALE GENOMIC DNA]</scope>
    <source>
        <strain evidence="2 3">ATCC 48635</strain>
    </source>
</reference>
<feature type="coiled-coil region" evidence="1">
    <location>
        <begin position="74"/>
        <end position="173"/>
    </location>
</feature>
<keyword evidence="1" id="KW-0175">Coiled coil</keyword>
<dbReference type="OrthoDB" id="75612at2759"/>
<evidence type="ECO:0000313" key="2">
    <source>
        <dbReference type="EMBL" id="OQR92968.1"/>
    </source>
</evidence>
<evidence type="ECO:0000256" key="1">
    <source>
        <dbReference type="SAM" id="Coils"/>
    </source>
</evidence>
<accession>A0A1V9Z4N3</accession>
<sequence length="384" mass="43279">MQRRLRLDDLEATRGIDSSGEHLQTLSELAEVQEKYYRLGAEMRRLRQSQHLGLELREELDHVRALLLSSQGREEQLARDLKAARRELAAAQRQADDALEERQSPAPDVWRAIESRREAELSALLDDQRRQLQALEAEAAAKAADAHHYASLCSELQAHCDRLEDTVRTLRAEVPTPSAQAMGQLVRDNQRLVALLMDTQEFTQFKFYMTLDGVSYCAPESFGEAGPTPPEAAPAQDNLLAWGRLVRSLSDVYPPPAPTAPTSFAAEEKQWVPTKVLGIVSAFRTEYAPAVPPPAFARMVKAVNRVWHKTCAAKLQQLRDATARETAELRRRAKQAVPYEAVVHAREIHRLKSEIVQLYHDKLRASKADDVRAAAKPVRRWPPQ</sequence>
<dbReference type="Proteomes" id="UP000243579">
    <property type="component" value="Unassembled WGS sequence"/>
</dbReference>
<dbReference type="AlphaFoldDB" id="A0A1V9Z4N3"/>
<proteinExistence type="predicted"/>
<dbReference type="EMBL" id="JNBR01000433">
    <property type="protein sequence ID" value="OQR92968.1"/>
    <property type="molecule type" value="Genomic_DNA"/>
</dbReference>
<evidence type="ECO:0000313" key="3">
    <source>
        <dbReference type="Proteomes" id="UP000243579"/>
    </source>
</evidence>